<name>A0A916KQI1_9POXV</name>
<evidence type="ECO:0000313" key="1">
    <source>
        <dbReference type="EMBL" id="CCU56449.1"/>
    </source>
</evidence>
<proteinExistence type="predicted"/>
<protein>
    <submittedName>
        <fullName evidence="1">Uncharacterized protein</fullName>
    </submittedName>
</protein>
<gene>
    <name evidence="1" type="ORF">MYSEV_251</name>
</gene>
<sequence>MNNNNITVPEYWDVKNINNDLETSVSHNIFYFHNIYKKYKKNIKNKKILKKFDKMYKLHMDILNILNNNTNSDFFDKLLNLDQKIYSNIYLIKLKYELLLETNIINIIGCITIISYIVNTYYGYNVENSTFLKCVFNNINADNPMYMKYIDNYKLFMIHIIDNVVINNENIIKTSINEIIKPNC</sequence>
<dbReference type="GeneID" id="15613873"/>
<keyword evidence="2" id="KW-1185">Reference proteome</keyword>
<dbReference type="KEGG" id="vg:15613873"/>
<accession>A0A916KQI1</accession>
<organism evidence="1 2">
    <name type="scientific">Mythimna separata entomopoxvirus 'L'</name>
    <dbReference type="NCBI Taxonomy" id="1293572"/>
    <lineage>
        <taxon>Viruses</taxon>
        <taxon>Varidnaviria</taxon>
        <taxon>Bamfordvirae</taxon>
        <taxon>Nucleocytoviricota</taxon>
        <taxon>Pokkesviricetes</taxon>
        <taxon>Chitovirales</taxon>
        <taxon>Poxviridae</taxon>
        <taxon>Entomopoxvirinae</taxon>
        <taxon>Betaentomopoxvirus</taxon>
        <taxon>Betaentomopoxvirus mseparata</taxon>
        <taxon>Mythimna separata entomopoxvirus</taxon>
    </lineage>
</organism>
<dbReference type="EMBL" id="HF679134">
    <property type="protein sequence ID" value="CCU56449.1"/>
    <property type="molecule type" value="Genomic_DNA"/>
</dbReference>
<dbReference type="Proteomes" id="UP000792671">
    <property type="component" value="Genome"/>
</dbReference>
<reference evidence="1 2" key="1">
    <citation type="journal article" date="2013" name="J. Virol.">
        <title>New Insights into the Evolution of Entomopoxvirinae from the Complete Genome Sequences of Four Entomopoxviruses Infecting Adoxophyes honmai, Choristoneura biennis, Choristoneura rosaceana, and Mythimna separata.</title>
        <authorList>
            <person name="Theze J."/>
            <person name="Takatsuka J."/>
            <person name="Li Z."/>
            <person name="Gallais J."/>
            <person name="Doucet D."/>
            <person name="Arif B."/>
            <person name="Nakai M."/>
            <person name="Herniou E.A."/>
        </authorList>
    </citation>
    <scope>NUCLEOTIDE SEQUENCE [LARGE SCALE GENOMIC DNA]</scope>
</reference>
<evidence type="ECO:0000313" key="2">
    <source>
        <dbReference type="Proteomes" id="UP000792671"/>
    </source>
</evidence>
<dbReference type="RefSeq" id="YP_008003768.1">
    <property type="nucleotide sequence ID" value="NC_021246.1"/>
</dbReference>